<sequence length="143" mass="16063">MARNKDKKSGKGSAGQNRKQSEDFLVKYQQKSDVTMTDSGLMYRVIEATNERKPTMDDSVEVHQRILLTDGKIIADTYKTNSPEKFSVEEAIDGLTEGLQYMTLGSRYEFVIPPDLAWGKKGNRSSIGPNAVLTIDIRLLDIF</sequence>
<comment type="caution">
    <text evidence="9">The sequence shown here is derived from an EMBL/GenBank/DDBJ whole genome shotgun (WGS) entry which is preliminary data.</text>
</comment>
<dbReference type="PROSITE" id="PS50059">
    <property type="entry name" value="FKBP_PPIASE"/>
    <property type="match status" value="1"/>
</dbReference>
<keyword evidence="3 5" id="KW-0697">Rotamase</keyword>
<evidence type="ECO:0000313" key="10">
    <source>
        <dbReference type="Proteomes" id="UP000094165"/>
    </source>
</evidence>
<proteinExistence type="inferred from homology"/>
<dbReference type="SUPFAM" id="SSF54534">
    <property type="entry name" value="FKBP-like"/>
    <property type="match status" value="1"/>
</dbReference>
<dbReference type="EMBL" id="AJYW02000059">
    <property type="protein sequence ID" value="OEE78050.1"/>
    <property type="molecule type" value="Genomic_DNA"/>
</dbReference>
<dbReference type="EC" id="5.2.1.8" evidence="6"/>
<dbReference type="GO" id="GO:0006457">
    <property type="term" value="P:protein folding"/>
    <property type="evidence" value="ECO:0007669"/>
    <property type="project" value="InterPro"/>
</dbReference>
<dbReference type="Pfam" id="PF01346">
    <property type="entry name" value="FKBP_N"/>
    <property type="match status" value="1"/>
</dbReference>
<dbReference type="PANTHER" id="PTHR43811">
    <property type="entry name" value="FKBP-TYPE PEPTIDYL-PROLYL CIS-TRANS ISOMERASE FKPA"/>
    <property type="match status" value="1"/>
</dbReference>
<name>A0A1E5D3C4_9VIBR</name>
<comment type="catalytic activity">
    <reaction evidence="1 5 6">
        <text>[protein]-peptidylproline (omega=180) = [protein]-peptidylproline (omega=0)</text>
        <dbReference type="Rhea" id="RHEA:16237"/>
        <dbReference type="Rhea" id="RHEA-COMP:10747"/>
        <dbReference type="Rhea" id="RHEA-COMP:10748"/>
        <dbReference type="ChEBI" id="CHEBI:83833"/>
        <dbReference type="ChEBI" id="CHEBI:83834"/>
        <dbReference type="EC" id="5.2.1.8"/>
    </reaction>
</comment>
<gene>
    <name evidence="9" type="ORF">A130_03545</name>
</gene>
<accession>A0A1E5D3C4</accession>
<dbReference type="GO" id="GO:0003755">
    <property type="term" value="F:peptidyl-prolyl cis-trans isomerase activity"/>
    <property type="evidence" value="ECO:0007669"/>
    <property type="project" value="UniProtKB-UniRule"/>
</dbReference>
<feature type="region of interest" description="Disordered" evidence="7">
    <location>
        <begin position="1"/>
        <end position="24"/>
    </location>
</feature>
<feature type="domain" description="PPIase FKBP-type" evidence="8">
    <location>
        <begin position="57"/>
        <end position="143"/>
    </location>
</feature>
<dbReference type="Pfam" id="PF00254">
    <property type="entry name" value="FKBP_C"/>
    <property type="match status" value="1"/>
</dbReference>
<dbReference type="Proteomes" id="UP000094165">
    <property type="component" value="Unassembled WGS sequence"/>
</dbReference>
<protein>
    <recommendedName>
        <fullName evidence="6">Peptidyl-prolyl cis-trans isomerase</fullName>
        <ecNumber evidence="6">5.2.1.8</ecNumber>
    </recommendedName>
</protein>
<organism evidence="9 10">
    <name type="scientific">Vibrio genomosp. F6 str. FF-238</name>
    <dbReference type="NCBI Taxonomy" id="1191298"/>
    <lineage>
        <taxon>Bacteria</taxon>
        <taxon>Pseudomonadati</taxon>
        <taxon>Pseudomonadota</taxon>
        <taxon>Gammaproteobacteria</taxon>
        <taxon>Vibrionales</taxon>
        <taxon>Vibrionaceae</taxon>
        <taxon>Vibrio</taxon>
    </lineage>
</organism>
<reference evidence="9 10" key="1">
    <citation type="journal article" date="2012" name="Science">
        <title>Ecological populations of bacteria act as socially cohesive units of antibiotic production and resistance.</title>
        <authorList>
            <person name="Cordero O.X."/>
            <person name="Wildschutte H."/>
            <person name="Kirkup B."/>
            <person name="Proehl S."/>
            <person name="Ngo L."/>
            <person name="Hussain F."/>
            <person name="Le Roux F."/>
            <person name="Mincer T."/>
            <person name="Polz M.F."/>
        </authorList>
    </citation>
    <scope>NUCLEOTIDE SEQUENCE [LARGE SCALE GENOMIC DNA]</scope>
    <source>
        <strain evidence="9 10">FF-238</strain>
    </source>
</reference>
<dbReference type="InterPro" id="IPR001179">
    <property type="entry name" value="PPIase_FKBP_dom"/>
</dbReference>
<dbReference type="Gene3D" id="3.10.50.40">
    <property type="match status" value="1"/>
</dbReference>
<dbReference type="RefSeq" id="WP_017053124.1">
    <property type="nucleotide sequence ID" value="NZ_AJYW02000059.1"/>
</dbReference>
<comment type="similarity">
    <text evidence="2 6">Belongs to the FKBP-type PPIase family.</text>
</comment>
<dbReference type="AlphaFoldDB" id="A0A1E5D3C4"/>
<keyword evidence="10" id="KW-1185">Reference proteome</keyword>
<evidence type="ECO:0000256" key="2">
    <source>
        <dbReference type="ARBA" id="ARBA00006577"/>
    </source>
</evidence>
<feature type="compositionally biased region" description="Basic residues" evidence="7">
    <location>
        <begin position="1"/>
        <end position="10"/>
    </location>
</feature>
<evidence type="ECO:0000256" key="5">
    <source>
        <dbReference type="PROSITE-ProRule" id="PRU00277"/>
    </source>
</evidence>
<keyword evidence="4 5" id="KW-0413">Isomerase</keyword>
<dbReference type="InterPro" id="IPR000774">
    <property type="entry name" value="PPIase_FKBP_N"/>
</dbReference>
<evidence type="ECO:0000256" key="7">
    <source>
        <dbReference type="SAM" id="MobiDB-lite"/>
    </source>
</evidence>
<dbReference type="InterPro" id="IPR046357">
    <property type="entry name" value="PPIase_dom_sf"/>
</dbReference>
<dbReference type="PANTHER" id="PTHR43811:SF19">
    <property type="entry name" value="39 KDA FK506-BINDING NUCLEAR PROTEIN"/>
    <property type="match status" value="1"/>
</dbReference>
<evidence type="ECO:0000313" key="9">
    <source>
        <dbReference type="EMBL" id="OEE78050.1"/>
    </source>
</evidence>
<evidence type="ECO:0000256" key="6">
    <source>
        <dbReference type="RuleBase" id="RU003915"/>
    </source>
</evidence>
<evidence type="ECO:0000256" key="1">
    <source>
        <dbReference type="ARBA" id="ARBA00000971"/>
    </source>
</evidence>
<evidence type="ECO:0000259" key="8">
    <source>
        <dbReference type="PROSITE" id="PS50059"/>
    </source>
</evidence>
<evidence type="ECO:0000256" key="3">
    <source>
        <dbReference type="ARBA" id="ARBA00023110"/>
    </source>
</evidence>
<evidence type="ECO:0000256" key="4">
    <source>
        <dbReference type="ARBA" id="ARBA00023235"/>
    </source>
</evidence>